<organism evidence="2">
    <name type="scientific">uncultured Blastococcus sp</name>
    <dbReference type="NCBI Taxonomy" id="217144"/>
    <lineage>
        <taxon>Bacteria</taxon>
        <taxon>Bacillati</taxon>
        <taxon>Actinomycetota</taxon>
        <taxon>Actinomycetes</taxon>
        <taxon>Geodermatophilales</taxon>
        <taxon>Geodermatophilaceae</taxon>
        <taxon>Blastococcus</taxon>
        <taxon>environmental samples</taxon>
    </lineage>
</organism>
<feature type="compositionally biased region" description="Basic and acidic residues" evidence="1">
    <location>
        <begin position="49"/>
        <end position="75"/>
    </location>
</feature>
<protein>
    <submittedName>
        <fullName evidence="2">Uncharacterized protein</fullName>
    </submittedName>
</protein>
<evidence type="ECO:0000313" key="2">
    <source>
        <dbReference type="EMBL" id="CAA9230940.1"/>
    </source>
</evidence>
<dbReference type="AlphaFoldDB" id="A0A6J4HTW1"/>
<proteinExistence type="predicted"/>
<gene>
    <name evidence="2" type="ORF">AVDCRST_MAG57-1089</name>
</gene>
<feature type="region of interest" description="Disordered" evidence="1">
    <location>
        <begin position="25"/>
        <end position="128"/>
    </location>
</feature>
<reference evidence="2" key="1">
    <citation type="submission" date="2020-02" db="EMBL/GenBank/DDBJ databases">
        <authorList>
            <person name="Meier V. D."/>
        </authorList>
    </citation>
    <scope>NUCLEOTIDE SEQUENCE</scope>
    <source>
        <strain evidence="2">AVDCRST_MAG57</strain>
    </source>
</reference>
<name>A0A6J4HTW1_9ACTN</name>
<evidence type="ECO:0000256" key="1">
    <source>
        <dbReference type="SAM" id="MobiDB-lite"/>
    </source>
</evidence>
<dbReference type="EMBL" id="CADCTI010000097">
    <property type="protein sequence ID" value="CAA9230940.1"/>
    <property type="molecule type" value="Genomic_DNA"/>
</dbReference>
<feature type="compositionally biased region" description="Basic residues" evidence="1">
    <location>
        <begin position="76"/>
        <end position="93"/>
    </location>
</feature>
<sequence>MSDDDSRSAQPLVLLRCSVGVARVPEVGRPAVQPGLELRSTGGVPAGLEQHDRDHGDDQDGDDHGRDGLPAEQRRNGHGARGRRGRRLRHGSRVRPPGVAGALRGEPITPLSEAGSTPPAIDSSPTRH</sequence>
<accession>A0A6J4HTW1</accession>